<dbReference type="AlphaFoldDB" id="A0A327QYY7"/>
<protein>
    <recommendedName>
        <fullName evidence="4">Gluconate 2-dehydrogenase subunit 3-like protein</fullName>
    </recommendedName>
</protein>
<comment type="caution">
    <text evidence="2">The sequence shown here is derived from an EMBL/GenBank/DDBJ whole genome shotgun (WGS) entry which is preliminary data.</text>
</comment>
<accession>A0A327QYY7</accession>
<name>A0A327QYY7_9BACT</name>
<keyword evidence="1" id="KW-0732">Signal</keyword>
<dbReference type="Proteomes" id="UP000249547">
    <property type="component" value="Unassembled WGS sequence"/>
</dbReference>
<evidence type="ECO:0000313" key="2">
    <source>
        <dbReference type="EMBL" id="RAJ08643.1"/>
    </source>
</evidence>
<reference evidence="2 3" key="1">
    <citation type="submission" date="2018-06" db="EMBL/GenBank/DDBJ databases">
        <title>Genomic Encyclopedia of Archaeal and Bacterial Type Strains, Phase II (KMG-II): from individual species to whole genera.</title>
        <authorList>
            <person name="Goeker M."/>
        </authorList>
    </citation>
    <scope>NUCLEOTIDE SEQUENCE [LARGE SCALE GENOMIC DNA]</scope>
    <source>
        <strain evidence="2 3">DSM 23857</strain>
    </source>
</reference>
<dbReference type="PROSITE" id="PS51257">
    <property type="entry name" value="PROKAR_LIPOPROTEIN"/>
    <property type="match status" value="1"/>
</dbReference>
<sequence length="205" mass="23264">MMKTTTHISFCLLVLLIACNNNSSRQEKLPAPSSTLPEYTDTLTRAADTTGTSDEQNFLTTFTAFQAAVKTNSVHDITSFIHFPIQTGMQWTNADVQAGKVNKLATAVSSEAFTKYYHDIFHDAVRRIIPQATSDELHEIDKNINEDYYISLRQAVDKNSRMYEVYEQYPEPNGTADSFFGFIFGRVQGKYKVLAYYGKWPVKTQ</sequence>
<dbReference type="EMBL" id="QLLL01000002">
    <property type="protein sequence ID" value="RAJ08643.1"/>
    <property type="molecule type" value="Genomic_DNA"/>
</dbReference>
<gene>
    <name evidence="2" type="ORF">LX64_01297</name>
</gene>
<feature type="chain" id="PRO_5016278640" description="Gluconate 2-dehydrogenase subunit 3-like protein" evidence="1">
    <location>
        <begin position="24"/>
        <end position="205"/>
    </location>
</feature>
<evidence type="ECO:0000256" key="1">
    <source>
        <dbReference type="SAM" id="SignalP"/>
    </source>
</evidence>
<keyword evidence="3" id="KW-1185">Reference proteome</keyword>
<dbReference type="OrthoDB" id="796239at2"/>
<evidence type="ECO:0008006" key="4">
    <source>
        <dbReference type="Google" id="ProtNLM"/>
    </source>
</evidence>
<evidence type="ECO:0000313" key="3">
    <source>
        <dbReference type="Proteomes" id="UP000249547"/>
    </source>
</evidence>
<dbReference type="RefSeq" id="WP_148707213.1">
    <property type="nucleotide sequence ID" value="NZ_QLLL01000002.1"/>
</dbReference>
<organism evidence="2 3">
    <name type="scientific">Chitinophaga skermanii</name>
    <dbReference type="NCBI Taxonomy" id="331697"/>
    <lineage>
        <taxon>Bacteria</taxon>
        <taxon>Pseudomonadati</taxon>
        <taxon>Bacteroidota</taxon>
        <taxon>Chitinophagia</taxon>
        <taxon>Chitinophagales</taxon>
        <taxon>Chitinophagaceae</taxon>
        <taxon>Chitinophaga</taxon>
    </lineage>
</organism>
<feature type="signal peptide" evidence="1">
    <location>
        <begin position="1"/>
        <end position="23"/>
    </location>
</feature>
<proteinExistence type="predicted"/>